<name>B1FPT3_9BURK</name>
<comment type="caution">
    <text evidence="1">The sequence shown here is derived from an EMBL/GenBank/DDBJ whole genome shotgun (WGS) entry which is preliminary data.</text>
</comment>
<proteinExistence type="predicted"/>
<reference evidence="1 2" key="1">
    <citation type="submission" date="2008-03" db="EMBL/GenBank/DDBJ databases">
        <title>Sequencing of the draft genome and assembly of Burkholderia ambifaria IOP40-10.</title>
        <authorList>
            <consortium name="US DOE Joint Genome Institute (JGI-PGF)"/>
            <person name="Copeland A."/>
            <person name="Lucas S."/>
            <person name="Lapidus A."/>
            <person name="Glavina del Rio T."/>
            <person name="Dalin E."/>
            <person name="Tice H."/>
            <person name="Bruce D."/>
            <person name="Goodwin L."/>
            <person name="Pitluck S."/>
            <person name="Larimer F."/>
            <person name="Land M.L."/>
            <person name="Hauser L."/>
            <person name="Tiedje J."/>
            <person name="Richardson P."/>
        </authorList>
    </citation>
    <scope>NUCLEOTIDE SEQUENCE [LARGE SCALE GENOMIC DNA]</scope>
    <source>
        <strain evidence="1 2">IOP40-10</strain>
    </source>
</reference>
<evidence type="ECO:0000313" key="2">
    <source>
        <dbReference type="Proteomes" id="UP000005463"/>
    </source>
</evidence>
<accession>B1FPT3</accession>
<evidence type="ECO:0000313" key="1">
    <source>
        <dbReference type="EMBL" id="EDT00435.1"/>
    </source>
</evidence>
<gene>
    <name evidence="1" type="ORF">BamIOP4010DRAFT_6044</name>
</gene>
<organism evidence="1 2">
    <name type="scientific">Burkholderia ambifaria IOP40-10</name>
    <dbReference type="NCBI Taxonomy" id="396596"/>
    <lineage>
        <taxon>Bacteria</taxon>
        <taxon>Pseudomonadati</taxon>
        <taxon>Pseudomonadota</taxon>
        <taxon>Betaproteobacteria</taxon>
        <taxon>Burkholderiales</taxon>
        <taxon>Burkholderiaceae</taxon>
        <taxon>Burkholderia</taxon>
        <taxon>Burkholderia cepacia complex</taxon>
    </lineage>
</organism>
<protein>
    <submittedName>
        <fullName evidence="1">Uncharacterized protein</fullName>
    </submittedName>
</protein>
<dbReference type="EMBL" id="ABLC01000287">
    <property type="protein sequence ID" value="EDT00435.1"/>
    <property type="molecule type" value="Genomic_DNA"/>
</dbReference>
<sequence>MRAQRGERHPELELRTAVGRQEAAVRGERDDPFHQGAEEFGAAVERHLQRLLEGRREQVVLDHLHRHLRERHRVLMIAAVVARHVEHADRVAVRIEDRHARAGQEMVRRKEVLVAVHDHRAQLRERGADRVGALPVLRPVRAGAQRDAFRAPQEIVVADRMQDQPFRIGQHDHALRIDDLLVQRLHHGHRMHAQHAVLLALERQRGAGQQVVVGTCRRLQAERLGPLMGLLDRRRRPAGRMRGPCVGRRMNVIAHCLLRGSFRSVPDCLP</sequence>
<dbReference type="AlphaFoldDB" id="B1FPT3"/>
<dbReference type="Proteomes" id="UP000005463">
    <property type="component" value="Unassembled WGS sequence"/>
</dbReference>